<accession>A0A8S1D2T1</accession>
<dbReference type="Gene3D" id="3.80.10.10">
    <property type="entry name" value="Ribonuclease Inhibitor"/>
    <property type="match status" value="2"/>
</dbReference>
<organism evidence="2 3">
    <name type="scientific">Cloeon dipterum</name>
    <dbReference type="NCBI Taxonomy" id="197152"/>
    <lineage>
        <taxon>Eukaryota</taxon>
        <taxon>Metazoa</taxon>
        <taxon>Ecdysozoa</taxon>
        <taxon>Arthropoda</taxon>
        <taxon>Hexapoda</taxon>
        <taxon>Insecta</taxon>
        <taxon>Pterygota</taxon>
        <taxon>Palaeoptera</taxon>
        <taxon>Ephemeroptera</taxon>
        <taxon>Pisciforma</taxon>
        <taxon>Baetidae</taxon>
        <taxon>Cloeon</taxon>
    </lineage>
</organism>
<evidence type="ECO:0000256" key="1">
    <source>
        <dbReference type="SAM" id="MobiDB-lite"/>
    </source>
</evidence>
<sequence>MCCPSDMHQKPGVRTEPLPNHSQPFDFSQTLRLKSRLEHLQALQVLCQRSILANLRHFYCLKEAPFAVLPWNIIGDLVRYVTEKAPHVLTNPNLLHLFVTEQTSIMSADFQQSRGNTEAVQRFMVSLLEQNSPNLTTLDLRMKDYSRCSTTLVSQEDPQVMHGLVNNLLSQLTNLEELHLNCYVENRTLGIVGRTCPRLKRLNVSGNRGVTNQGVFLLCPGSTADAGRCAAIELLDVTNTGVGIMGGVHALAALPKLKVLRHNSSYSVLKAFKERHKNRTLPCIQSLQIAELPFRARFATSDHLRQVCGLVPSVRSLSLSRVPDVSPLLKLKAVSNLELLHFNSVNVVCEVELMLSAFSLTRLSITGQHSLDLDLVALRCPLLQHLQLQCPLDVGTEANRTHFRKLETLDLRPAELQELPLAPLEAALTSPCLRRIALTNVVLPVKLMHRVLDEAEAGKGVYAHLLTVKLEHVGVESFLDKETLLLRFVAVSPTLREVCMNNNKYPCTTEKEIQLLRLFARIHRGETLRLRSSNKRLNFIS</sequence>
<dbReference type="InterPro" id="IPR032675">
    <property type="entry name" value="LRR_dom_sf"/>
</dbReference>
<dbReference type="SUPFAM" id="SSF52058">
    <property type="entry name" value="L domain-like"/>
    <property type="match status" value="1"/>
</dbReference>
<evidence type="ECO:0000313" key="2">
    <source>
        <dbReference type="EMBL" id="CAB3374655.1"/>
    </source>
</evidence>
<evidence type="ECO:0000313" key="3">
    <source>
        <dbReference type="Proteomes" id="UP000494165"/>
    </source>
</evidence>
<protein>
    <submittedName>
        <fullName evidence="2">Uncharacterized protein</fullName>
    </submittedName>
</protein>
<dbReference type="InterPro" id="IPR006553">
    <property type="entry name" value="Leu-rich_rpt_Cys-con_subtyp"/>
</dbReference>
<proteinExistence type="predicted"/>
<dbReference type="EMBL" id="CADEPI010000102">
    <property type="protein sequence ID" value="CAB3374655.1"/>
    <property type="molecule type" value="Genomic_DNA"/>
</dbReference>
<dbReference type="AlphaFoldDB" id="A0A8S1D2T1"/>
<comment type="caution">
    <text evidence="2">The sequence shown here is derived from an EMBL/GenBank/DDBJ whole genome shotgun (WGS) entry which is preliminary data.</text>
</comment>
<name>A0A8S1D2T1_9INSE</name>
<keyword evidence="3" id="KW-1185">Reference proteome</keyword>
<gene>
    <name evidence="2" type="ORF">CLODIP_2_CD02403</name>
</gene>
<feature type="region of interest" description="Disordered" evidence="1">
    <location>
        <begin position="1"/>
        <end position="21"/>
    </location>
</feature>
<dbReference type="Proteomes" id="UP000494165">
    <property type="component" value="Unassembled WGS sequence"/>
</dbReference>
<dbReference type="SMART" id="SM00367">
    <property type="entry name" value="LRR_CC"/>
    <property type="match status" value="1"/>
</dbReference>
<reference evidence="2 3" key="1">
    <citation type="submission" date="2020-04" db="EMBL/GenBank/DDBJ databases">
        <authorList>
            <person name="Alioto T."/>
            <person name="Alioto T."/>
            <person name="Gomez Garrido J."/>
        </authorList>
    </citation>
    <scope>NUCLEOTIDE SEQUENCE [LARGE SCALE GENOMIC DNA]</scope>
</reference>
<dbReference type="OrthoDB" id="550575at2759"/>